<dbReference type="OrthoDB" id="8954335at2759"/>
<keyword evidence="5" id="KW-0547">Nucleotide-binding</keyword>
<dbReference type="InterPro" id="IPR015946">
    <property type="entry name" value="KH_dom-like_a/b"/>
</dbReference>
<dbReference type="PANTHER" id="PTHR43834">
    <property type="entry name" value="GTPASE DER"/>
    <property type="match status" value="1"/>
</dbReference>
<dbReference type="FunFam" id="3.40.50.300:FF:000040">
    <property type="entry name" value="GTPase Der"/>
    <property type="match status" value="1"/>
</dbReference>
<organism evidence="9 10">
    <name type="scientific">Tribonema minus</name>
    <dbReference type="NCBI Taxonomy" id="303371"/>
    <lineage>
        <taxon>Eukaryota</taxon>
        <taxon>Sar</taxon>
        <taxon>Stramenopiles</taxon>
        <taxon>Ochrophyta</taxon>
        <taxon>PX clade</taxon>
        <taxon>Xanthophyceae</taxon>
        <taxon>Tribonematales</taxon>
        <taxon>Tribonemataceae</taxon>
        <taxon>Tribonema</taxon>
    </lineage>
</organism>
<dbReference type="InterPro" id="IPR006073">
    <property type="entry name" value="GTP-bd"/>
</dbReference>
<dbReference type="SUPFAM" id="SSF52540">
    <property type="entry name" value="P-loop containing nucleoside triphosphate hydrolases"/>
    <property type="match status" value="1"/>
</dbReference>
<sequence>MGAAQAAEFWALGLGEPWPVSGLHGYGVAEVLEQIKPHLYPADTSGDADTTINVSIVGRPNVGKSSLLNKLYGQERAIVSDVAGTTRDTIDALFERGDRTYRLIDTAGIRRKKKIEYGNEFFMINRAFKAIRRSDVVLLVIDVVDGIKDQDRVLAERIAAEGKACVVVLNKWDAVEKDDKTYLKSIAYVREMLPPVRWADIVFTSALTGQRTLSIFDKVDEAVEQHRKRIKTSVLNEVLRDAVLWQAPPTRKNSQQGKIYYCNQVAARPPTVAIFCNAPKLFSDNYKRYLERKFREQLGFKSTPIRMLWRGKRLRRMVQDESKKSRYPKPYQAG</sequence>
<dbReference type="NCBIfam" id="TIGR00231">
    <property type="entry name" value="small_GTP"/>
    <property type="match status" value="1"/>
</dbReference>
<dbReference type="InterPro" id="IPR005225">
    <property type="entry name" value="Small_GTP-bd"/>
</dbReference>
<dbReference type="InterPro" id="IPR032859">
    <property type="entry name" value="KH_dom-like"/>
</dbReference>
<gene>
    <name evidence="9" type="ORF">JKP88DRAFT_235118</name>
</gene>
<dbReference type="EMBL" id="JAFCMP010000087">
    <property type="protein sequence ID" value="KAG5187629.1"/>
    <property type="molecule type" value="Genomic_DNA"/>
</dbReference>
<dbReference type="PRINTS" id="PR00326">
    <property type="entry name" value="GTP1OBG"/>
</dbReference>
<comment type="similarity">
    <text evidence="1">Belongs to the TRAFAC class TrmE-Era-EngA-EngB-Septin-like GTPase superfamily. EngA (Der) GTPase family.</text>
</comment>
<name>A0A836CJC9_9STRA</name>
<keyword evidence="3" id="KW-0690">Ribosome biogenesis</keyword>
<evidence type="ECO:0000256" key="6">
    <source>
        <dbReference type="ARBA" id="ARBA00023134"/>
    </source>
</evidence>
<dbReference type="Gene3D" id="3.40.50.300">
    <property type="entry name" value="P-loop containing nucleotide triphosphate hydrolases"/>
    <property type="match status" value="1"/>
</dbReference>
<feature type="domain" description="EngA-type G" evidence="8">
    <location>
        <begin position="52"/>
        <end position="227"/>
    </location>
</feature>
<dbReference type="PROSITE" id="PS51712">
    <property type="entry name" value="G_ENGA"/>
    <property type="match status" value="1"/>
</dbReference>
<dbReference type="GO" id="GO:0042254">
    <property type="term" value="P:ribosome biogenesis"/>
    <property type="evidence" value="ECO:0007669"/>
    <property type="project" value="UniProtKB-KW"/>
</dbReference>
<dbReference type="GO" id="GO:0043022">
    <property type="term" value="F:ribosome binding"/>
    <property type="evidence" value="ECO:0007669"/>
    <property type="project" value="TreeGrafter"/>
</dbReference>
<evidence type="ECO:0000256" key="4">
    <source>
        <dbReference type="ARBA" id="ARBA00022737"/>
    </source>
</evidence>
<dbReference type="Pfam" id="PF14714">
    <property type="entry name" value="KH_dom-like"/>
    <property type="match status" value="1"/>
</dbReference>
<comment type="caution">
    <text evidence="9">The sequence shown here is derived from an EMBL/GenBank/DDBJ whole genome shotgun (WGS) entry which is preliminary data.</text>
</comment>
<evidence type="ECO:0000313" key="10">
    <source>
        <dbReference type="Proteomes" id="UP000664859"/>
    </source>
</evidence>
<dbReference type="InterPro" id="IPR027417">
    <property type="entry name" value="P-loop_NTPase"/>
</dbReference>
<dbReference type="FunFam" id="3.30.300.20:FF:000004">
    <property type="entry name" value="GTPase Der"/>
    <property type="match status" value="1"/>
</dbReference>
<evidence type="ECO:0000256" key="1">
    <source>
        <dbReference type="ARBA" id="ARBA00008279"/>
    </source>
</evidence>
<dbReference type="Proteomes" id="UP000664859">
    <property type="component" value="Unassembled WGS sequence"/>
</dbReference>
<evidence type="ECO:0000256" key="3">
    <source>
        <dbReference type="ARBA" id="ARBA00022517"/>
    </source>
</evidence>
<keyword evidence="9" id="KW-0378">Hydrolase</keyword>
<evidence type="ECO:0000256" key="2">
    <source>
        <dbReference type="ARBA" id="ARBA00020953"/>
    </source>
</evidence>
<evidence type="ECO:0000259" key="8">
    <source>
        <dbReference type="PROSITE" id="PS51712"/>
    </source>
</evidence>
<dbReference type="InterPro" id="IPR031166">
    <property type="entry name" value="G_ENGA"/>
</dbReference>
<keyword evidence="6" id="KW-0342">GTP-binding</keyword>
<dbReference type="PANTHER" id="PTHR43834:SF6">
    <property type="entry name" value="GTPASE DER"/>
    <property type="match status" value="1"/>
</dbReference>
<dbReference type="NCBIfam" id="TIGR03594">
    <property type="entry name" value="GTPase_EngA"/>
    <property type="match status" value="1"/>
</dbReference>
<evidence type="ECO:0000256" key="7">
    <source>
        <dbReference type="ARBA" id="ARBA00032345"/>
    </source>
</evidence>
<dbReference type="GO" id="GO:0016787">
    <property type="term" value="F:hydrolase activity"/>
    <property type="evidence" value="ECO:0007669"/>
    <property type="project" value="UniProtKB-KW"/>
</dbReference>
<keyword evidence="10" id="KW-1185">Reference proteome</keyword>
<keyword evidence="4" id="KW-0677">Repeat</keyword>
<dbReference type="AlphaFoldDB" id="A0A836CJC9"/>
<dbReference type="CDD" id="cd01895">
    <property type="entry name" value="EngA2"/>
    <property type="match status" value="1"/>
</dbReference>
<dbReference type="InterPro" id="IPR016484">
    <property type="entry name" value="GTPase_Der"/>
</dbReference>
<dbReference type="GO" id="GO:0005525">
    <property type="term" value="F:GTP binding"/>
    <property type="evidence" value="ECO:0007669"/>
    <property type="project" value="UniProtKB-KW"/>
</dbReference>
<reference evidence="9" key="1">
    <citation type="submission" date="2021-02" db="EMBL/GenBank/DDBJ databases">
        <title>First Annotated Genome of the Yellow-green Alga Tribonema minus.</title>
        <authorList>
            <person name="Mahan K.M."/>
        </authorList>
    </citation>
    <scope>NUCLEOTIDE SEQUENCE</scope>
    <source>
        <strain evidence="9">UTEX B ZZ1240</strain>
    </source>
</reference>
<evidence type="ECO:0000256" key="5">
    <source>
        <dbReference type="ARBA" id="ARBA00022741"/>
    </source>
</evidence>
<accession>A0A836CJC9</accession>
<dbReference type="Pfam" id="PF01926">
    <property type="entry name" value="MMR_HSR1"/>
    <property type="match status" value="1"/>
</dbReference>
<proteinExistence type="inferred from homology"/>
<evidence type="ECO:0000313" key="9">
    <source>
        <dbReference type="EMBL" id="KAG5187629.1"/>
    </source>
</evidence>
<protein>
    <recommendedName>
        <fullName evidence="2">GTPase Der</fullName>
    </recommendedName>
    <alternativeName>
        <fullName evidence="7">GTP-binding protein EngA</fullName>
    </alternativeName>
</protein>
<dbReference type="Gene3D" id="3.30.300.20">
    <property type="match status" value="1"/>
</dbReference>